<organism evidence="1 2">
    <name type="scientific">Sphingomonas changnyeongensis</name>
    <dbReference type="NCBI Taxonomy" id="2698679"/>
    <lineage>
        <taxon>Bacteria</taxon>
        <taxon>Pseudomonadati</taxon>
        <taxon>Pseudomonadota</taxon>
        <taxon>Alphaproteobacteria</taxon>
        <taxon>Sphingomonadales</taxon>
        <taxon>Sphingomonadaceae</taxon>
        <taxon>Sphingomonas</taxon>
    </lineage>
</organism>
<gene>
    <name evidence="1" type="ORF">GVO57_06005</name>
</gene>
<reference evidence="1 2" key="1">
    <citation type="submission" date="2020-01" db="EMBL/GenBank/DDBJ databases">
        <title>Sphingomonas sp. C33 whole genome sequece.</title>
        <authorList>
            <person name="Park C."/>
        </authorList>
    </citation>
    <scope>NUCLEOTIDE SEQUENCE [LARGE SCALE GENOMIC DNA]</scope>
    <source>
        <strain evidence="1 2">C33</strain>
    </source>
</reference>
<evidence type="ECO:0000313" key="2">
    <source>
        <dbReference type="Proteomes" id="UP000464468"/>
    </source>
</evidence>
<name>A0A7Z2NWE1_9SPHN</name>
<dbReference type="RefSeq" id="WP_160592397.1">
    <property type="nucleotide sequence ID" value="NZ_CP047895.1"/>
</dbReference>
<sequence>MGLSETGDRVAVTALDPATVGGWRTGRLSYTAAPLAAVAADLGRSIGVPVRAAPEVAARPFTGVIMLDPDRDLLFRRVAALLGVRAVRTADGWTLIPGEPR</sequence>
<dbReference type="KEGG" id="schy:GVO57_06005"/>
<protein>
    <submittedName>
        <fullName evidence="1">Uncharacterized protein</fullName>
    </submittedName>
</protein>
<proteinExistence type="predicted"/>
<evidence type="ECO:0000313" key="1">
    <source>
        <dbReference type="EMBL" id="QHL90469.1"/>
    </source>
</evidence>
<dbReference type="EMBL" id="CP047895">
    <property type="protein sequence ID" value="QHL90469.1"/>
    <property type="molecule type" value="Genomic_DNA"/>
</dbReference>
<dbReference type="AlphaFoldDB" id="A0A7Z2NWE1"/>
<accession>A0A7Z2NWE1</accession>
<dbReference type="Proteomes" id="UP000464468">
    <property type="component" value="Chromosome"/>
</dbReference>
<keyword evidence="2" id="KW-1185">Reference proteome</keyword>